<dbReference type="Proteomes" id="UP000050331">
    <property type="component" value="Chromosome"/>
</dbReference>
<name>A0A0U3W3P6_9BACI</name>
<sequence>MVKLITVERAKREVQRLQHYIDLAESDESDTLNKWIVKEYAYTNSIKKVIEKASSEGFTVNGEPLSREYAVSVINGKPNDELHKILRSGYRLKIRPNTRNY</sequence>
<dbReference type="OrthoDB" id="2428825at2"/>
<organism evidence="1 2">
    <name type="scientific">Lentibacillus amyloliquefaciens</name>
    <dbReference type="NCBI Taxonomy" id="1472767"/>
    <lineage>
        <taxon>Bacteria</taxon>
        <taxon>Bacillati</taxon>
        <taxon>Bacillota</taxon>
        <taxon>Bacilli</taxon>
        <taxon>Bacillales</taxon>
        <taxon>Bacillaceae</taxon>
        <taxon>Lentibacillus</taxon>
    </lineage>
</organism>
<dbReference type="AlphaFoldDB" id="A0A0U3W3P6"/>
<keyword evidence="2" id="KW-1185">Reference proteome</keyword>
<proteinExistence type="predicted"/>
<reference evidence="1 2" key="1">
    <citation type="submission" date="2016-01" db="EMBL/GenBank/DDBJ databases">
        <title>Complete genome sequence of strain Lentibacillus amyloliquefaciens LAM0015T isolated from saline sediment.</title>
        <authorList>
            <person name="Wang J.-L."/>
            <person name="He M.-X."/>
        </authorList>
    </citation>
    <scope>NUCLEOTIDE SEQUENCE [LARGE SCALE GENOMIC DNA]</scope>
    <source>
        <strain evidence="1 2">LAM0015</strain>
    </source>
</reference>
<evidence type="ECO:0008006" key="3">
    <source>
        <dbReference type="Google" id="ProtNLM"/>
    </source>
</evidence>
<dbReference type="EMBL" id="CP013862">
    <property type="protein sequence ID" value="ALX47792.1"/>
    <property type="molecule type" value="Genomic_DNA"/>
</dbReference>
<evidence type="ECO:0000313" key="1">
    <source>
        <dbReference type="EMBL" id="ALX47792.1"/>
    </source>
</evidence>
<gene>
    <name evidence="1" type="ORF">AOX59_03735</name>
</gene>
<protein>
    <recommendedName>
        <fullName evidence="3">Phage protein</fullName>
    </recommendedName>
</protein>
<accession>A0A0U3W3P6</accession>
<dbReference type="KEGG" id="lao:AOX59_03735"/>
<evidence type="ECO:0000313" key="2">
    <source>
        <dbReference type="Proteomes" id="UP000050331"/>
    </source>
</evidence>